<feature type="compositionally biased region" description="Polar residues" evidence="1">
    <location>
        <begin position="1"/>
        <end position="10"/>
    </location>
</feature>
<evidence type="ECO:0000313" key="3">
    <source>
        <dbReference type="Proteomes" id="UP000194020"/>
    </source>
</evidence>
<gene>
    <name evidence="2" type="ORF">AU511_01715</name>
</gene>
<organism evidence="2 3">
    <name type="scientific">Lonsdalea iberica</name>
    <dbReference type="NCBI Taxonomy" id="1082703"/>
    <lineage>
        <taxon>Bacteria</taxon>
        <taxon>Pseudomonadati</taxon>
        <taxon>Pseudomonadota</taxon>
        <taxon>Gammaproteobacteria</taxon>
        <taxon>Enterobacterales</taxon>
        <taxon>Pectobacteriaceae</taxon>
        <taxon>Lonsdalea</taxon>
    </lineage>
</organism>
<dbReference type="AlphaFoldDB" id="A0A1X3S1M4"/>
<comment type="caution">
    <text evidence="2">The sequence shown here is derived from an EMBL/GenBank/DDBJ whole genome shotgun (WGS) entry which is preliminary data.</text>
</comment>
<reference evidence="2 3" key="1">
    <citation type="submission" date="2016-02" db="EMBL/GenBank/DDBJ databases">
        <title>Species-wide whole genome sequencing reveals diversity, host range in Lonsdalea quercina.</title>
        <authorList>
            <person name="Li Y."/>
        </authorList>
    </citation>
    <scope>NUCLEOTIDE SEQUENCE [LARGE SCALE GENOMIC DNA]</scope>
    <source>
        <strain evidence="2 3">LMG 26264</strain>
    </source>
</reference>
<dbReference type="Proteomes" id="UP000194020">
    <property type="component" value="Unassembled WGS sequence"/>
</dbReference>
<protein>
    <submittedName>
        <fullName evidence="2">Uncharacterized protein</fullName>
    </submittedName>
</protein>
<name>A0A1X3S1M4_9GAMM</name>
<sequence>MAAGNPSTAKIVSAQSQSVQQPSSRNTLRFQCADDDGRLMVDCRYVLMFPDGHTETGNTDSQGMTECHFSESAENINLHILMD</sequence>
<evidence type="ECO:0000256" key="1">
    <source>
        <dbReference type="SAM" id="MobiDB-lite"/>
    </source>
</evidence>
<dbReference type="EMBL" id="LUTP01000003">
    <property type="protein sequence ID" value="OSN08322.1"/>
    <property type="molecule type" value="Genomic_DNA"/>
</dbReference>
<accession>A0A1X3S1M4</accession>
<feature type="compositionally biased region" description="Low complexity" evidence="1">
    <location>
        <begin position="12"/>
        <end position="24"/>
    </location>
</feature>
<feature type="region of interest" description="Disordered" evidence="1">
    <location>
        <begin position="1"/>
        <end position="26"/>
    </location>
</feature>
<evidence type="ECO:0000313" key="2">
    <source>
        <dbReference type="EMBL" id="OSN08322.1"/>
    </source>
</evidence>
<proteinExistence type="predicted"/>